<dbReference type="InterPro" id="IPR013651">
    <property type="entry name" value="ATP-grasp_RimK-type"/>
</dbReference>
<dbReference type="GO" id="GO:0009432">
    <property type="term" value="P:SOS response"/>
    <property type="evidence" value="ECO:0007669"/>
    <property type="project" value="TreeGrafter"/>
</dbReference>
<dbReference type="InterPro" id="IPR025839">
    <property type="entry name" value="RLAN_dom"/>
</dbReference>
<evidence type="ECO:0000313" key="4">
    <source>
        <dbReference type="EMBL" id="MCB5162723.1"/>
    </source>
</evidence>
<dbReference type="InterPro" id="IPR013815">
    <property type="entry name" value="ATP_grasp_subdomain_1"/>
</dbReference>
<dbReference type="EMBL" id="JAJATW010000021">
    <property type="protein sequence ID" value="MCB5162723.1"/>
    <property type="molecule type" value="Genomic_DNA"/>
</dbReference>
<dbReference type="Pfam" id="PF08443">
    <property type="entry name" value="RimK"/>
    <property type="match status" value="1"/>
</dbReference>
<keyword evidence="5" id="KW-1185">Reference proteome</keyword>
<keyword evidence="1" id="KW-0464">Manganese</keyword>
<dbReference type="Gene3D" id="3.30.470.20">
    <property type="entry name" value="ATP-grasp fold, B domain"/>
    <property type="match status" value="1"/>
</dbReference>
<protein>
    <submittedName>
        <fullName evidence="4">RimK family protein</fullName>
    </submittedName>
</protein>
<dbReference type="GO" id="GO:0005737">
    <property type="term" value="C:cytoplasm"/>
    <property type="evidence" value="ECO:0007669"/>
    <property type="project" value="TreeGrafter"/>
</dbReference>
<name>A0A9X1INW5_9GAMM</name>
<dbReference type="SUPFAM" id="SSF56059">
    <property type="entry name" value="Glutathione synthetase ATP-binding domain-like"/>
    <property type="match status" value="1"/>
</dbReference>
<dbReference type="PANTHER" id="PTHR21621:SF0">
    <property type="entry name" value="BETA-CITRYLGLUTAMATE SYNTHASE B-RELATED"/>
    <property type="match status" value="1"/>
</dbReference>
<reference evidence="4" key="1">
    <citation type="submission" date="2021-10" db="EMBL/GenBank/DDBJ databases">
        <title>Marinomonas pontica sp. nov., isolated from the Black Sea.</title>
        <authorList>
            <person name="Zhao L.-H."/>
            <person name="Xue J.-H."/>
        </authorList>
    </citation>
    <scope>NUCLEOTIDE SEQUENCE</scope>
    <source>
        <strain evidence="4">E8</strain>
    </source>
</reference>
<proteinExistence type="predicted"/>
<dbReference type="InterPro" id="IPR011761">
    <property type="entry name" value="ATP-grasp"/>
</dbReference>
<dbReference type="GO" id="GO:0005524">
    <property type="term" value="F:ATP binding"/>
    <property type="evidence" value="ECO:0007669"/>
    <property type="project" value="UniProtKB-UniRule"/>
</dbReference>
<keyword evidence="2" id="KW-0067">ATP-binding</keyword>
<evidence type="ECO:0000313" key="5">
    <source>
        <dbReference type="Proteomes" id="UP001139095"/>
    </source>
</evidence>
<dbReference type="PROSITE" id="PS50975">
    <property type="entry name" value="ATP_GRASP"/>
    <property type="match status" value="1"/>
</dbReference>
<organism evidence="4 5">
    <name type="scientific">Marinomonas algarum</name>
    <dbReference type="NCBI Taxonomy" id="2883105"/>
    <lineage>
        <taxon>Bacteria</taxon>
        <taxon>Pseudomonadati</taxon>
        <taxon>Pseudomonadota</taxon>
        <taxon>Gammaproteobacteria</taxon>
        <taxon>Oceanospirillales</taxon>
        <taxon>Oceanospirillaceae</taxon>
        <taxon>Marinomonas</taxon>
    </lineage>
</organism>
<accession>A0A9X1INW5</accession>
<dbReference type="Proteomes" id="UP001139095">
    <property type="component" value="Unassembled WGS sequence"/>
</dbReference>
<keyword evidence="2" id="KW-0547">Nucleotide-binding</keyword>
<dbReference type="AlphaFoldDB" id="A0A9X1INW5"/>
<dbReference type="Pfam" id="PF14401">
    <property type="entry name" value="RLAN"/>
    <property type="match status" value="1"/>
</dbReference>
<sequence length="493" mass="55947">MSQTYIVVDQAKDWSAFLPSDRVITFTQYLNMAVKNHGRTRIINLCKSSKYLSDGYYCSLLAESRGHHVMPSVRVLNDISKKALYEMQVAQLLPALAQKLGTPDAPTDIAFHCVFGKTTLPEMKEFARKMFEAFACPVLEVKLKFRKTWQVSDLQITSHKSLNDAEETLFAESLEAFSHKVWSKGRIQRAAKFDMAILVNPEEAMPPSDEQAIKKFIQAGKQLGIHVDMIGPKDIMRLPEYDGLFIRETTNIDHHTYRFAKKAEAAGLVVMDDPQSIMRCTNKVYLADLFNTHKVPCPKTRIVHKGEKDVEDALEAVISYPMVVKIPDGAFSKGVIKAENREALTASLSSLFKKSSLLLVQEYLYTEFDWRIGVLNNKPIFACRYYMVKDHWQIYQHSDSASESGGFDTLPTFEVPRKVLQAAIAATKPIGDGLYGVDVKEINGRGYVIEVNDNPSIDRGVEDKYLGDELYMHIMSEFLRRMQQKRGDQPSYQ</sequence>
<comment type="caution">
    <text evidence="4">The sequence shown here is derived from an EMBL/GenBank/DDBJ whole genome shotgun (WGS) entry which is preliminary data.</text>
</comment>
<feature type="domain" description="ATP-grasp" evidence="3">
    <location>
        <begin position="287"/>
        <end position="479"/>
    </location>
</feature>
<dbReference type="PANTHER" id="PTHR21621">
    <property type="entry name" value="RIBOSOMAL PROTEIN S6 MODIFICATION PROTEIN"/>
    <property type="match status" value="1"/>
</dbReference>
<evidence type="ECO:0000256" key="1">
    <source>
        <dbReference type="ARBA" id="ARBA00023211"/>
    </source>
</evidence>
<dbReference type="Gene3D" id="3.30.1490.20">
    <property type="entry name" value="ATP-grasp fold, A domain"/>
    <property type="match status" value="1"/>
</dbReference>
<gene>
    <name evidence="4" type="ORF">LG368_12540</name>
</gene>
<evidence type="ECO:0000259" key="3">
    <source>
        <dbReference type="PROSITE" id="PS50975"/>
    </source>
</evidence>
<evidence type="ECO:0000256" key="2">
    <source>
        <dbReference type="PROSITE-ProRule" id="PRU00409"/>
    </source>
</evidence>
<dbReference type="GO" id="GO:0046872">
    <property type="term" value="F:metal ion binding"/>
    <property type="evidence" value="ECO:0007669"/>
    <property type="project" value="InterPro"/>
</dbReference>
<dbReference type="GO" id="GO:0018169">
    <property type="term" value="F:ribosomal S6-glutamic acid ligase activity"/>
    <property type="evidence" value="ECO:0007669"/>
    <property type="project" value="TreeGrafter"/>
</dbReference>
<dbReference type="RefSeq" id="WP_226755071.1">
    <property type="nucleotide sequence ID" value="NZ_JAJATW010000021.1"/>
</dbReference>